<dbReference type="AlphaFoldDB" id="A0A0R1UQ18"/>
<accession>A0A0R1UQ18</accession>
<evidence type="ECO:0000313" key="4">
    <source>
        <dbReference type="Proteomes" id="UP000051580"/>
    </source>
</evidence>
<gene>
    <name evidence="3" type="ORF">FD28_GL000875</name>
</gene>
<feature type="signal peptide" evidence="1">
    <location>
        <begin position="1"/>
        <end position="34"/>
    </location>
</feature>
<organism evidence="3 4">
    <name type="scientific">Levilactobacillus hammesii DSM 16381</name>
    <dbReference type="NCBI Taxonomy" id="1423753"/>
    <lineage>
        <taxon>Bacteria</taxon>
        <taxon>Bacillati</taxon>
        <taxon>Bacillota</taxon>
        <taxon>Bacilli</taxon>
        <taxon>Lactobacillales</taxon>
        <taxon>Lactobacillaceae</taxon>
        <taxon>Levilactobacillus</taxon>
    </lineage>
</organism>
<keyword evidence="4" id="KW-1185">Reference proteome</keyword>
<comment type="caution">
    <text evidence="3">The sequence shown here is derived from an EMBL/GenBank/DDBJ whole genome shotgun (WGS) entry which is preliminary data.</text>
</comment>
<name>A0A0R1UQ18_9LACO</name>
<sequence>MTRNKEALTLLKQWLSAGLILLAVTLGGTMPAHADSDYGHALATAPQGILLNKTDSVMALGTASTSSAAVVDTTNPAAPNTQAAKLTNGADQFGSIWSTNDNYFDLTQDETVSLWMYFGDKGTSGGEGMAFVLQNDPNGIAASPKFGRFGVQGETLGVWGVDKNPTQKSSEGIAKTAVQNSWALVFDTNANMETGGSAVGQANSFDIGSPSNHIASAYPSLAKTYRQYVDAGIWGFTSPRYYYSLRYNGLIVSSKDSGFLADSHWHHVTIHWNASAGTMTYTFNDRNPQTGEHLAGLSHTIRLDQNVIDPEHSGKIRWGITGTTSRKWGNNLAVFENTPGVVDATTTATLTNLTRGRKIQDHGGAVANDQVRLDYHLNYRDGRQPWSSIVANLKLPQSIDFERATITYSGDRTPETLDLQSVKDRRLLAKLGHAMDSAYPSATISLTGRVAAVSKTTQVESTSSTFSSNALISTAETPQFTVNPSLDLDLNVTSGQTIELQANEATTVMGRVTATTSMAEMPTVKLKQVLNKQALPDVTMTADGHFKLPVTADMLRPGKNALTLTAVTADGDTSNRVTMTIKVIGELKFNYISPNERFQSSELTGKGQLVHREGSWQIEVQDTRGSGSQWTLLAQSTPFVTGDGTKLGGGPVYVNKYGVIPIGRTPTPVLTHTTTDTNLDGKFNVSRNWTRGTGVLLAVDEDTIPGNYTGSITWTLEDAPG</sequence>
<dbReference type="STRING" id="1423753.FD28_GL000875"/>
<dbReference type="PATRIC" id="fig|1423753.3.peg.914"/>
<dbReference type="SUPFAM" id="SSF49899">
    <property type="entry name" value="Concanavalin A-like lectins/glucanases"/>
    <property type="match status" value="1"/>
</dbReference>
<dbReference type="Pfam" id="PF13731">
    <property type="entry name" value="WxL"/>
    <property type="match status" value="1"/>
</dbReference>
<keyword evidence="1" id="KW-0732">Signal</keyword>
<evidence type="ECO:0000256" key="1">
    <source>
        <dbReference type="SAM" id="SignalP"/>
    </source>
</evidence>
<evidence type="ECO:0000313" key="3">
    <source>
        <dbReference type="EMBL" id="KRL93690.1"/>
    </source>
</evidence>
<proteinExistence type="predicted"/>
<dbReference type="InterPro" id="IPR013320">
    <property type="entry name" value="ConA-like_dom_sf"/>
</dbReference>
<dbReference type="InterPro" id="IPR027994">
    <property type="entry name" value="WxL_dom"/>
</dbReference>
<reference evidence="3 4" key="1">
    <citation type="journal article" date="2015" name="Genome Announc.">
        <title>Expanding the biotechnology potential of lactobacilli through comparative genomics of 213 strains and associated genera.</title>
        <authorList>
            <person name="Sun Z."/>
            <person name="Harris H.M."/>
            <person name="McCann A."/>
            <person name="Guo C."/>
            <person name="Argimon S."/>
            <person name="Zhang W."/>
            <person name="Yang X."/>
            <person name="Jeffery I.B."/>
            <person name="Cooney J.C."/>
            <person name="Kagawa T.F."/>
            <person name="Liu W."/>
            <person name="Song Y."/>
            <person name="Salvetti E."/>
            <person name="Wrobel A."/>
            <person name="Rasinkangas P."/>
            <person name="Parkhill J."/>
            <person name="Rea M.C."/>
            <person name="O'Sullivan O."/>
            <person name="Ritari J."/>
            <person name="Douillard F.P."/>
            <person name="Paul Ross R."/>
            <person name="Yang R."/>
            <person name="Briner A.E."/>
            <person name="Felis G.E."/>
            <person name="de Vos W.M."/>
            <person name="Barrangou R."/>
            <person name="Klaenhammer T.R."/>
            <person name="Caufield P.W."/>
            <person name="Cui Y."/>
            <person name="Zhang H."/>
            <person name="O'Toole P.W."/>
        </authorList>
    </citation>
    <scope>NUCLEOTIDE SEQUENCE [LARGE SCALE GENOMIC DNA]</scope>
    <source>
        <strain evidence="3 4">DSM 16381</strain>
    </source>
</reference>
<feature type="chain" id="PRO_5006411905" description="WxL domain-containing protein" evidence="1">
    <location>
        <begin position="35"/>
        <end position="721"/>
    </location>
</feature>
<dbReference type="OrthoDB" id="2306834at2"/>
<dbReference type="Proteomes" id="UP000051580">
    <property type="component" value="Unassembled WGS sequence"/>
</dbReference>
<evidence type="ECO:0000259" key="2">
    <source>
        <dbReference type="Pfam" id="PF13731"/>
    </source>
</evidence>
<dbReference type="Gene3D" id="2.60.120.200">
    <property type="match status" value="1"/>
</dbReference>
<feature type="domain" description="WxL" evidence="2">
    <location>
        <begin position="569"/>
        <end position="720"/>
    </location>
</feature>
<dbReference type="EMBL" id="AZFS01000061">
    <property type="protein sequence ID" value="KRL93690.1"/>
    <property type="molecule type" value="Genomic_DNA"/>
</dbReference>
<protein>
    <recommendedName>
        <fullName evidence="2">WxL domain-containing protein</fullName>
    </recommendedName>
</protein>